<gene>
    <name evidence="4" type="ORF">ILUMI_23354</name>
</gene>
<dbReference type="OrthoDB" id="6147874at2759"/>
<sequence>MLFSKTFVAVVFFILNEQIIAQNNNDSELWCPSSFVYEGKKNESDKWYGSVTLVSENDLVGIWLSLIFDRPSLLLANWFGEVETIDNKEYLIENRNFYLKANVPQTVKFYVKYNETEPIPKLISFRLNARTVCSEGVTTELLPPATSQLQASDAPGANSVTTASPPRGNGRSEEGRVSPSGGNFPWLQEPFPSDKPYPGDFNLFGRLTQRGPVDDTDINSICGTVVVSIMKDS</sequence>
<feature type="chain" id="PRO_5035452132" description="Serine protease gd N-terminal domain-containing protein" evidence="2">
    <location>
        <begin position="22"/>
        <end position="233"/>
    </location>
</feature>
<dbReference type="Proteomes" id="UP000801492">
    <property type="component" value="Unassembled WGS sequence"/>
</dbReference>
<evidence type="ECO:0000313" key="4">
    <source>
        <dbReference type="EMBL" id="KAF2882842.1"/>
    </source>
</evidence>
<evidence type="ECO:0000313" key="5">
    <source>
        <dbReference type="Proteomes" id="UP000801492"/>
    </source>
</evidence>
<evidence type="ECO:0000256" key="1">
    <source>
        <dbReference type="SAM" id="MobiDB-lite"/>
    </source>
</evidence>
<dbReference type="Pfam" id="PF16030">
    <property type="entry name" value="GD_N"/>
    <property type="match status" value="1"/>
</dbReference>
<proteinExistence type="predicted"/>
<keyword evidence="2" id="KW-0732">Signal</keyword>
<dbReference type="AlphaFoldDB" id="A0A8K0CCN6"/>
<reference evidence="4" key="1">
    <citation type="submission" date="2019-08" db="EMBL/GenBank/DDBJ databases">
        <title>The genome of the North American firefly Photinus pyralis.</title>
        <authorList>
            <consortium name="Photinus pyralis genome working group"/>
            <person name="Fallon T.R."/>
            <person name="Sander Lower S.E."/>
            <person name="Weng J.-K."/>
        </authorList>
    </citation>
    <scope>NUCLEOTIDE SEQUENCE</scope>
    <source>
        <strain evidence="4">TRF0915ILg1</strain>
        <tissue evidence="4">Whole body</tissue>
    </source>
</reference>
<name>A0A8K0CCN6_IGNLU</name>
<protein>
    <recommendedName>
        <fullName evidence="3">Serine protease gd N-terminal domain-containing protein</fullName>
    </recommendedName>
</protein>
<dbReference type="EMBL" id="VTPC01090587">
    <property type="protein sequence ID" value="KAF2882842.1"/>
    <property type="molecule type" value="Genomic_DNA"/>
</dbReference>
<feature type="signal peptide" evidence="2">
    <location>
        <begin position="1"/>
        <end position="21"/>
    </location>
</feature>
<organism evidence="4 5">
    <name type="scientific">Ignelater luminosus</name>
    <name type="common">Cucubano</name>
    <name type="synonym">Pyrophorus luminosus</name>
    <dbReference type="NCBI Taxonomy" id="2038154"/>
    <lineage>
        <taxon>Eukaryota</taxon>
        <taxon>Metazoa</taxon>
        <taxon>Ecdysozoa</taxon>
        <taxon>Arthropoda</taxon>
        <taxon>Hexapoda</taxon>
        <taxon>Insecta</taxon>
        <taxon>Pterygota</taxon>
        <taxon>Neoptera</taxon>
        <taxon>Endopterygota</taxon>
        <taxon>Coleoptera</taxon>
        <taxon>Polyphaga</taxon>
        <taxon>Elateriformia</taxon>
        <taxon>Elateroidea</taxon>
        <taxon>Elateridae</taxon>
        <taxon>Agrypninae</taxon>
        <taxon>Pyrophorini</taxon>
        <taxon>Ignelater</taxon>
    </lineage>
</organism>
<evidence type="ECO:0000259" key="3">
    <source>
        <dbReference type="Pfam" id="PF16030"/>
    </source>
</evidence>
<accession>A0A8K0CCN6</accession>
<feature type="region of interest" description="Disordered" evidence="1">
    <location>
        <begin position="147"/>
        <end position="191"/>
    </location>
</feature>
<dbReference type="InterPro" id="IPR031986">
    <property type="entry name" value="GD_N"/>
</dbReference>
<comment type="caution">
    <text evidence="4">The sequence shown here is derived from an EMBL/GenBank/DDBJ whole genome shotgun (WGS) entry which is preliminary data.</text>
</comment>
<feature type="domain" description="Serine protease gd N-terminal" evidence="3">
    <location>
        <begin position="31"/>
        <end position="136"/>
    </location>
</feature>
<evidence type="ECO:0000256" key="2">
    <source>
        <dbReference type="SAM" id="SignalP"/>
    </source>
</evidence>
<keyword evidence="5" id="KW-1185">Reference proteome</keyword>